<dbReference type="InterPro" id="IPR010987">
    <property type="entry name" value="Glutathione-S-Trfase_C-like"/>
</dbReference>
<dbReference type="AlphaFoldDB" id="A0A9P7G9Y8"/>
<evidence type="ECO:0000256" key="2">
    <source>
        <dbReference type="ARBA" id="ARBA00022679"/>
    </source>
</evidence>
<sequence length="320" mass="36462">MAILGVGVDVVHIPRIAALLQRKGSGKLASRILSKEEHAQWESLPSSDVALQARFLAVSDVDRWGVKEAAYKAMYPVVRPTWKELAYRGLGDQALGKARAKPALVYSPVAAADKEHVGRIHLSELKAIYPAIEYDVEKIDISKNTQKEPWFIKLNPNGRIPVLVDRTRDNFPVFETSAILLYLTHNYDTEQRFWYDPIKHPKEYSEILQWIFFAHGGVGPMQGQAHHFNRSAPEDIPYAKKRYTDETKRLYGVLEIRLKDRDWLVGPGRGEFTIADVKAFPWVNRHPFAGIESLDEWPRVKAWLARALERPAAQAGYQVK</sequence>
<keyword evidence="2" id="KW-0808">Transferase</keyword>
<dbReference type="Gene3D" id="3.40.30.10">
    <property type="entry name" value="Glutaredoxin"/>
    <property type="match status" value="1"/>
</dbReference>
<evidence type="ECO:0000313" key="6">
    <source>
        <dbReference type="EMBL" id="KAG5646629.1"/>
    </source>
</evidence>
<dbReference type="SFLD" id="SFLDG00358">
    <property type="entry name" value="Main_(cytGST)"/>
    <property type="match status" value="1"/>
</dbReference>
<dbReference type="Pfam" id="PF01648">
    <property type="entry name" value="ACPS"/>
    <property type="match status" value="1"/>
</dbReference>
<feature type="domain" description="GST N-terminal" evidence="4">
    <location>
        <begin position="107"/>
        <end position="191"/>
    </location>
</feature>
<organism evidence="6 7">
    <name type="scientific">Asterophora parasitica</name>
    <dbReference type="NCBI Taxonomy" id="117018"/>
    <lineage>
        <taxon>Eukaryota</taxon>
        <taxon>Fungi</taxon>
        <taxon>Dikarya</taxon>
        <taxon>Basidiomycota</taxon>
        <taxon>Agaricomycotina</taxon>
        <taxon>Agaricomycetes</taxon>
        <taxon>Agaricomycetidae</taxon>
        <taxon>Agaricales</taxon>
        <taxon>Tricholomatineae</taxon>
        <taxon>Lyophyllaceae</taxon>
        <taxon>Asterophora</taxon>
    </lineage>
</organism>
<dbReference type="PROSITE" id="PS50404">
    <property type="entry name" value="GST_NTER"/>
    <property type="match status" value="1"/>
</dbReference>
<evidence type="ECO:0008006" key="8">
    <source>
        <dbReference type="Google" id="ProtNLM"/>
    </source>
</evidence>
<dbReference type="InterPro" id="IPR008278">
    <property type="entry name" value="4-PPantetheinyl_Trfase_dom"/>
</dbReference>
<dbReference type="InterPro" id="IPR036282">
    <property type="entry name" value="Glutathione-S-Trfase_C_sf"/>
</dbReference>
<dbReference type="Pfam" id="PF02798">
    <property type="entry name" value="GST_N"/>
    <property type="match status" value="1"/>
</dbReference>
<comment type="caution">
    <text evidence="6">The sequence shown here is derived from an EMBL/GenBank/DDBJ whole genome shotgun (WGS) entry which is preliminary data.</text>
</comment>
<gene>
    <name evidence="6" type="ORF">DXG03_002933</name>
</gene>
<dbReference type="GO" id="GO:0000287">
    <property type="term" value="F:magnesium ion binding"/>
    <property type="evidence" value="ECO:0007669"/>
    <property type="project" value="InterPro"/>
</dbReference>
<dbReference type="PANTHER" id="PTHR44051">
    <property type="entry name" value="GLUTATHIONE S-TRANSFERASE-RELATED"/>
    <property type="match status" value="1"/>
</dbReference>
<dbReference type="SUPFAM" id="SSF56214">
    <property type="entry name" value="4'-phosphopantetheinyl transferase"/>
    <property type="match status" value="1"/>
</dbReference>
<evidence type="ECO:0000256" key="3">
    <source>
        <dbReference type="RuleBase" id="RU003494"/>
    </source>
</evidence>
<evidence type="ECO:0000259" key="4">
    <source>
        <dbReference type="PROSITE" id="PS50404"/>
    </source>
</evidence>
<dbReference type="InterPro" id="IPR004046">
    <property type="entry name" value="GST_C"/>
</dbReference>
<evidence type="ECO:0000313" key="7">
    <source>
        <dbReference type="Proteomes" id="UP000775547"/>
    </source>
</evidence>
<proteinExistence type="inferred from homology"/>
<protein>
    <recommendedName>
        <fullName evidence="8">Glutathione S-transferase</fullName>
    </recommendedName>
</protein>
<dbReference type="EMBL" id="JABCKV010000019">
    <property type="protein sequence ID" value="KAG5646629.1"/>
    <property type="molecule type" value="Genomic_DNA"/>
</dbReference>
<dbReference type="InterPro" id="IPR037143">
    <property type="entry name" value="4-PPantetheinyl_Trfase_dom_sf"/>
</dbReference>
<dbReference type="OrthoDB" id="422574at2759"/>
<dbReference type="PROSITE" id="PS50405">
    <property type="entry name" value="GST_CTER"/>
    <property type="match status" value="1"/>
</dbReference>
<dbReference type="SFLD" id="SFLDG01151">
    <property type="entry name" value="Main.2:_Nu-like"/>
    <property type="match status" value="1"/>
</dbReference>
<dbReference type="Pfam" id="PF00043">
    <property type="entry name" value="GST_C"/>
    <property type="match status" value="1"/>
</dbReference>
<dbReference type="SUPFAM" id="SSF52833">
    <property type="entry name" value="Thioredoxin-like"/>
    <property type="match status" value="1"/>
</dbReference>
<comment type="similarity">
    <text evidence="1 3">Belongs to the GST superfamily.</text>
</comment>
<name>A0A9P7G9Y8_9AGAR</name>
<dbReference type="InterPro" id="IPR036249">
    <property type="entry name" value="Thioredoxin-like_sf"/>
</dbReference>
<dbReference type="Gene3D" id="1.20.1050.10">
    <property type="match status" value="1"/>
</dbReference>
<dbReference type="InterPro" id="IPR004045">
    <property type="entry name" value="Glutathione_S-Trfase_N"/>
</dbReference>
<keyword evidence="7" id="KW-1185">Reference proteome</keyword>
<evidence type="ECO:0000256" key="1">
    <source>
        <dbReference type="ARBA" id="ARBA00007409"/>
    </source>
</evidence>
<dbReference type="Proteomes" id="UP000775547">
    <property type="component" value="Unassembled WGS sequence"/>
</dbReference>
<dbReference type="Gene3D" id="3.90.470.20">
    <property type="entry name" value="4'-phosphopantetheinyl transferase domain"/>
    <property type="match status" value="1"/>
</dbReference>
<accession>A0A9P7G9Y8</accession>
<evidence type="ECO:0000259" key="5">
    <source>
        <dbReference type="PROSITE" id="PS50405"/>
    </source>
</evidence>
<dbReference type="InterPro" id="IPR040079">
    <property type="entry name" value="Glutathione_S-Trfase"/>
</dbReference>
<dbReference type="SFLD" id="SFLDS00019">
    <property type="entry name" value="Glutathione_Transferase_(cytos"/>
    <property type="match status" value="1"/>
</dbReference>
<dbReference type="SUPFAM" id="SSF47616">
    <property type="entry name" value="GST C-terminal domain-like"/>
    <property type="match status" value="1"/>
</dbReference>
<reference evidence="6" key="1">
    <citation type="submission" date="2020-07" db="EMBL/GenBank/DDBJ databases">
        <authorList>
            <person name="Nieuwenhuis M."/>
            <person name="Van De Peppel L.J.J."/>
        </authorList>
    </citation>
    <scope>NUCLEOTIDE SEQUENCE</scope>
    <source>
        <strain evidence="6">AP01</strain>
        <tissue evidence="6">Mycelium</tissue>
    </source>
</reference>
<dbReference type="GO" id="GO:0008897">
    <property type="term" value="F:holo-[acyl-carrier-protein] synthase activity"/>
    <property type="evidence" value="ECO:0007669"/>
    <property type="project" value="InterPro"/>
</dbReference>
<dbReference type="PANTHER" id="PTHR44051:SF8">
    <property type="entry name" value="GLUTATHIONE S-TRANSFERASE GSTA"/>
    <property type="match status" value="1"/>
</dbReference>
<feature type="domain" description="GST C-terminal" evidence="5">
    <location>
        <begin position="200"/>
        <end position="320"/>
    </location>
</feature>
<reference evidence="6" key="2">
    <citation type="submission" date="2021-10" db="EMBL/GenBank/DDBJ databases">
        <title>Phylogenomics reveals ancestral predisposition of the termite-cultivated fungus Termitomyces towards a domesticated lifestyle.</title>
        <authorList>
            <person name="Auxier B."/>
            <person name="Grum-Grzhimaylo A."/>
            <person name="Cardenas M.E."/>
            <person name="Lodge J.D."/>
            <person name="Laessoe T."/>
            <person name="Pedersen O."/>
            <person name="Smith M.E."/>
            <person name="Kuyper T.W."/>
            <person name="Franco-Molano E.A."/>
            <person name="Baroni T.J."/>
            <person name="Aanen D.K."/>
        </authorList>
    </citation>
    <scope>NUCLEOTIDE SEQUENCE</scope>
    <source>
        <strain evidence="6">AP01</strain>
        <tissue evidence="6">Mycelium</tissue>
    </source>
</reference>